<feature type="coiled-coil region" evidence="3">
    <location>
        <begin position="63"/>
        <end position="97"/>
    </location>
</feature>
<gene>
    <name evidence="7" type="ORF">KUTeg_005662</name>
</gene>
<comment type="caution">
    <text evidence="7">The sequence shown here is derived from an EMBL/GenBank/DDBJ whole genome shotgun (WGS) entry which is preliminary data.</text>
</comment>
<protein>
    <recommendedName>
        <fullName evidence="9">DDE Tnp4 domain-containing protein</fullName>
    </recommendedName>
</protein>
<feature type="domain" description="Transposase Helix-turn-helix" evidence="6">
    <location>
        <begin position="163"/>
        <end position="209"/>
    </location>
</feature>
<dbReference type="InterPro" id="IPR027806">
    <property type="entry name" value="HARBI1_dom"/>
</dbReference>
<evidence type="ECO:0000313" key="7">
    <source>
        <dbReference type="EMBL" id="KAJ8317758.1"/>
    </source>
</evidence>
<evidence type="ECO:0000256" key="2">
    <source>
        <dbReference type="ARBA" id="ARBA00022723"/>
    </source>
</evidence>
<name>A0ABQ9FPW9_TEGGR</name>
<dbReference type="PANTHER" id="PTHR23080:SF143">
    <property type="entry name" value="SI:DKEY-56D12.4"/>
    <property type="match status" value="1"/>
</dbReference>
<feature type="domain" description="DDE Tnp4" evidence="5">
    <location>
        <begin position="240"/>
        <end position="390"/>
    </location>
</feature>
<keyword evidence="3" id="KW-0175">Coiled coil</keyword>
<reference evidence="7 8" key="1">
    <citation type="submission" date="2022-12" db="EMBL/GenBank/DDBJ databases">
        <title>Chromosome-level genome of Tegillarca granosa.</title>
        <authorList>
            <person name="Kim J."/>
        </authorList>
    </citation>
    <scope>NUCLEOTIDE SEQUENCE [LARGE SCALE GENOMIC DNA]</scope>
    <source>
        <strain evidence="7">Teg-2019</strain>
        <tissue evidence="7">Adductor muscle</tissue>
    </source>
</reference>
<evidence type="ECO:0000259" key="6">
    <source>
        <dbReference type="Pfam" id="PF13613"/>
    </source>
</evidence>
<feature type="region of interest" description="Disordered" evidence="4">
    <location>
        <begin position="1"/>
        <end position="28"/>
    </location>
</feature>
<evidence type="ECO:0000256" key="4">
    <source>
        <dbReference type="SAM" id="MobiDB-lite"/>
    </source>
</evidence>
<evidence type="ECO:0000259" key="5">
    <source>
        <dbReference type="Pfam" id="PF13359"/>
    </source>
</evidence>
<dbReference type="Pfam" id="PF13613">
    <property type="entry name" value="HTH_Tnp_4"/>
    <property type="match status" value="1"/>
</dbReference>
<dbReference type="EMBL" id="JARBDR010000246">
    <property type="protein sequence ID" value="KAJ8317758.1"/>
    <property type="molecule type" value="Genomic_DNA"/>
</dbReference>
<evidence type="ECO:0008006" key="9">
    <source>
        <dbReference type="Google" id="ProtNLM"/>
    </source>
</evidence>
<dbReference type="PANTHER" id="PTHR23080">
    <property type="entry name" value="THAP DOMAIN PROTEIN"/>
    <property type="match status" value="1"/>
</dbReference>
<dbReference type="Proteomes" id="UP001217089">
    <property type="component" value="Unassembled WGS sequence"/>
</dbReference>
<evidence type="ECO:0000256" key="1">
    <source>
        <dbReference type="ARBA" id="ARBA00001968"/>
    </source>
</evidence>
<dbReference type="InterPro" id="IPR027805">
    <property type="entry name" value="Transposase_HTH_dom"/>
</dbReference>
<evidence type="ECO:0000313" key="8">
    <source>
        <dbReference type="Proteomes" id="UP001217089"/>
    </source>
</evidence>
<keyword evidence="8" id="KW-1185">Reference proteome</keyword>
<keyword evidence="2" id="KW-0479">Metal-binding</keyword>
<evidence type="ECO:0000256" key="3">
    <source>
        <dbReference type="SAM" id="Coils"/>
    </source>
</evidence>
<accession>A0ABQ9FPW9</accession>
<organism evidence="7 8">
    <name type="scientific">Tegillarca granosa</name>
    <name type="common">Malaysian cockle</name>
    <name type="synonym">Anadara granosa</name>
    <dbReference type="NCBI Taxonomy" id="220873"/>
    <lineage>
        <taxon>Eukaryota</taxon>
        <taxon>Metazoa</taxon>
        <taxon>Spiralia</taxon>
        <taxon>Lophotrochozoa</taxon>
        <taxon>Mollusca</taxon>
        <taxon>Bivalvia</taxon>
        <taxon>Autobranchia</taxon>
        <taxon>Pteriomorphia</taxon>
        <taxon>Arcoida</taxon>
        <taxon>Arcoidea</taxon>
        <taxon>Arcidae</taxon>
        <taxon>Tegillarca</taxon>
    </lineage>
</organism>
<sequence length="427" mass="49014">MHTPARQPPRRRALSEPSKKRRKILEESSSFENVPLEVQLQPLPEEENLENKTIQRDVCPLDLLALTVETQELKSENQQLREQLAKVVLENENLRREQHNLVGEKLLLSATELNDSHVKNNFKYYTGFVYEQFRHIYSFLVSGDDELPFTYTKASSCWRTIKVEDQLLLTMIKLRLNFDHKHLSNLFLISQQDSSLIFTNWINFMFFKFGSVPIWPHRDVIMEKMPSKFKAEFKKCMVVLDGTEIKIQRPSSLTSQSQCYSDYKSATTLKGLIGVDPRGSIIFISTLFSGSTSDKEISTKSGLLDHLKTLLDCNMLETGDGVMMDKGFNIKDEIEGLGLEFIMPPYASSEGQMSAADLLQKKLPQHRVHVERAISRIKKFRILSDRLNLTLFSSSEPDLVCLLFSHKLYALLNTRLTSEFHGKASSL</sequence>
<proteinExistence type="predicted"/>
<dbReference type="Pfam" id="PF13359">
    <property type="entry name" value="DDE_Tnp_4"/>
    <property type="match status" value="1"/>
</dbReference>
<comment type="cofactor">
    <cofactor evidence="1">
        <name>a divalent metal cation</name>
        <dbReference type="ChEBI" id="CHEBI:60240"/>
    </cofactor>
</comment>